<evidence type="ECO:0008006" key="5">
    <source>
        <dbReference type="Google" id="ProtNLM"/>
    </source>
</evidence>
<feature type="chain" id="PRO_5012005628" description="Secreted protein" evidence="2">
    <location>
        <begin position="21"/>
        <end position="126"/>
    </location>
</feature>
<sequence length="126" mass="14775">MNMVQLFVTNMLVVLYVSQGGSRWTQEDMKFEAVICEPTLDEQYGEDPIYTTEKQERSTAQNRMLICETRRDHPIPHAEKKGNYKNAYNVNKLSHRDHKHDQDRDYLARNRKEVGASTQEGRALMK</sequence>
<feature type="signal peptide" evidence="2">
    <location>
        <begin position="1"/>
        <end position="20"/>
    </location>
</feature>
<evidence type="ECO:0000256" key="1">
    <source>
        <dbReference type="SAM" id="MobiDB-lite"/>
    </source>
</evidence>
<accession>A0A1Q9CDR9</accession>
<dbReference type="AlphaFoldDB" id="A0A1Q9CDR9"/>
<reference evidence="3 4" key="1">
    <citation type="submission" date="2016-02" db="EMBL/GenBank/DDBJ databases">
        <title>Genome analysis of coral dinoflagellate symbionts highlights evolutionary adaptations to a symbiotic lifestyle.</title>
        <authorList>
            <person name="Aranda M."/>
            <person name="Li Y."/>
            <person name="Liew Y.J."/>
            <person name="Baumgarten S."/>
            <person name="Simakov O."/>
            <person name="Wilson M."/>
            <person name="Piel J."/>
            <person name="Ashoor H."/>
            <person name="Bougouffa S."/>
            <person name="Bajic V.B."/>
            <person name="Ryu T."/>
            <person name="Ravasi T."/>
            <person name="Bayer T."/>
            <person name="Micklem G."/>
            <person name="Kim H."/>
            <person name="Bhak J."/>
            <person name="Lajeunesse T.C."/>
            <person name="Voolstra C.R."/>
        </authorList>
    </citation>
    <scope>NUCLEOTIDE SEQUENCE [LARGE SCALE GENOMIC DNA]</scope>
    <source>
        <strain evidence="3 4">CCMP2467</strain>
    </source>
</reference>
<feature type="region of interest" description="Disordered" evidence="1">
    <location>
        <begin position="70"/>
        <end position="126"/>
    </location>
</feature>
<name>A0A1Q9CDR9_SYMMI</name>
<evidence type="ECO:0000313" key="3">
    <source>
        <dbReference type="EMBL" id="OLP81079.1"/>
    </source>
</evidence>
<organism evidence="3 4">
    <name type="scientific">Symbiodinium microadriaticum</name>
    <name type="common">Dinoflagellate</name>
    <name type="synonym">Zooxanthella microadriatica</name>
    <dbReference type="NCBI Taxonomy" id="2951"/>
    <lineage>
        <taxon>Eukaryota</taxon>
        <taxon>Sar</taxon>
        <taxon>Alveolata</taxon>
        <taxon>Dinophyceae</taxon>
        <taxon>Suessiales</taxon>
        <taxon>Symbiodiniaceae</taxon>
        <taxon>Symbiodinium</taxon>
    </lineage>
</organism>
<keyword evidence="4" id="KW-1185">Reference proteome</keyword>
<evidence type="ECO:0000256" key="2">
    <source>
        <dbReference type="SAM" id="SignalP"/>
    </source>
</evidence>
<feature type="compositionally biased region" description="Basic and acidic residues" evidence="1">
    <location>
        <begin position="70"/>
        <end position="82"/>
    </location>
</feature>
<keyword evidence="2" id="KW-0732">Signal</keyword>
<evidence type="ECO:0000313" key="4">
    <source>
        <dbReference type="Proteomes" id="UP000186817"/>
    </source>
</evidence>
<proteinExistence type="predicted"/>
<gene>
    <name evidence="3" type="ORF">AK812_SmicGene38433</name>
</gene>
<protein>
    <recommendedName>
        <fullName evidence="5">Secreted protein</fullName>
    </recommendedName>
</protein>
<feature type="compositionally biased region" description="Basic and acidic residues" evidence="1">
    <location>
        <begin position="99"/>
        <end position="114"/>
    </location>
</feature>
<dbReference type="Proteomes" id="UP000186817">
    <property type="component" value="Unassembled WGS sequence"/>
</dbReference>
<comment type="caution">
    <text evidence="3">The sequence shown here is derived from an EMBL/GenBank/DDBJ whole genome shotgun (WGS) entry which is preliminary data.</text>
</comment>
<dbReference type="EMBL" id="LSRX01001314">
    <property type="protein sequence ID" value="OLP81079.1"/>
    <property type="molecule type" value="Genomic_DNA"/>
</dbReference>